<comment type="caution">
    <text evidence="6">The sequence shown here is derived from an EMBL/GenBank/DDBJ whole genome shotgun (WGS) entry which is preliminary data.</text>
</comment>
<accession>A0A7J6BT04</accession>
<dbReference type="FunFam" id="2.60.40.10:FF:001607">
    <property type="entry name" value="Leukocyte immune-type receptor TS32.15 L2.5a"/>
    <property type="match status" value="4"/>
</dbReference>
<dbReference type="GO" id="GO:0007166">
    <property type="term" value="P:cell surface receptor signaling pathway"/>
    <property type="evidence" value="ECO:0007669"/>
    <property type="project" value="TreeGrafter"/>
</dbReference>
<keyword evidence="3" id="KW-0812">Transmembrane</keyword>
<organism evidence="6 7">
    <name type="scientific">Onychostoma macrolepis</name>
    <dbReference type="NCBI Taxonomy" id="369639"/>
    <lineage>
        <taxon>Eukaryota</taxon>
        <taxon>Metazoa</taxon>
        <taxon>Chordata</taxon>
        <taxon>Craniata</taxon>
        <taxon>Vertebrata</taxon>
        <taxon>Euteleostomi</taxon>
        <taxon>Actinopterygii</taxon>
        <taxon>Neopterygii</taxon>
        <taxon>Teleostei</taxon>
        <taxon>Ostariophysi</taxon>
        <taxon>Cypriniformes</taxon>
        <taxon>Cyprinidae</taxon>
        <taxon>Acrossocheilinae</taxon>
        <taxon>Onychostoma</taxon>
    </lineage>
</organism>
<keyword evidence="3" id="KW-1133">Transmembrane helix</keyword>
<feature type="signal peptide" evidence="4">
    <location>
        <begin position="1"/>
        <end position="24"/>
    </location>
</feature>
<dbReference type="SMART" id="SM00408">
    <property type="entry name" value="IGc2"/>
    <property type="match status" value="11"/>
</dbReference>
<dbReference type="EMBL" id="JAAMOB010000022">
    <property type="protein sequence ID" value="KAF4098106.1"/>
    <property type="molecule type" value="Genomic_DNA"/>
</dbReference>
<evidence type="ECO:0000256" key="3">
    <source>
        <dbReference type="SAM" id="Phobius"/>
    </source>
</evidence>
<proteinExistence type="predicted"/>
<dbReference type="Pfam" id="PF13927">
    <property type="entry name" value="Ig_3"/>
    <property type="match status" value="7"/>
</dbReference>
<sequence length="1310" mass="145989">MGSSVLSHIFLLMLLFSHSGNTQGSSSPESKIKIGDKVYVKPSVATPRYQWGSVTHKSIGVVKDIQGDTLIVDFPEQKNWKAVISEMELVTGTSTGSSSLESKIKIGDKVYVKPSVVTPRYQWGSVTHKSIGVVKDIQGETLIVDFPEQKNWKAVISEMELVTGTSTGSSSPESKIKIGDKVYVKPSVVTPRYQWGSVTHKSIGVVKDIQGETLIVDFPEQKNWKAVISEMELVTGTSTERPKPVVKVKPDQAVFREEKVTLTCDIQGVRSIQWTYSWFKDGNTHNPYRTTAAAELSFKADNVSYSGKYSCRGERSDSQKSDISDEVTLTVSDLPRSTLTMTPSNPVFTGETVNLTCKIETYSDWRYEWYKGSINHAMLQTSERHTVNRDTLTIRELIIEDGDLYFCGGKRDGRPNLPKSSSAVSLIVRERPKPVVKVKPDQAVFREEKVTLTCDIQGARSIQWTYSWFKDGNTHNPYRTTAAAELSFKADNVSYSGKYSCRGERSDSQKSDISDEVTLTVSDLPRSTLTMTPSNPVFTGETVNLTCKIETYSDWRYEWYKGSINHAMLQTSERHTVNRDTLTIRELIIEDGDLYFCGGKRDGRPNLPKSSSAVSLIVRERPKPVVKVKPDQAVFREEKVTLTCDIQGVRSIQWTYSWFKDGNTHNPYRTTAAAELSFKADNVSYSGKYSCRGERSDSQKSDISDEVTLTVSDLPRSTLTMTPSNPVFTGETVNLTCKIETYSDWKYEWYKGSINHAMLQTSERHTVNRDTLTIRELIIEDGDLYFCGGKRDGRPNLPKSSSAVSLIVRGLKLKPDLRSDPTGAALTGNAVTLTCHMDPSTGYWDFYWYKHTLNPEPEKTETNSYRLKIDSVSDGGQYWCRAGRGEPIYYTNYSDALWVNVTESPKAVVMVRPDKTVFKGEKVTLRCDIKWVGDTEWTYRWEINGTSNKISTQELNISSVDDFHSGNYTCSGQINTQSSQRSDAVTLTVSAEAQATVRVSPQPWLTEGESATLICEVSGSSTGWTFSWFRDHKYLSDSSTGAGGSYTLCPAALQHTGVYTCRAERGRAAYHARNSSTQPLWVTGVSASVSLVLNPSRSQHFSSDSLSLNCEDQSDSAGWTVRRYTDNYTETCSKLTGSACVIDSLSTSDTGVYWCQSESGEKRHLRNITVHDGAVILVSSVDPVIEGETLTLHCLHRSTNSSILSTDFYKDGSLVQNQTTGEMSISAVSKSNEGFYYCKRERGQSPHSWITVTGVHNLSHKGLISVFNILLFLAASLCLLATAVLLFKCYRVRVSSAEGQYTVTEEETSI</sequence>
<dbReference type="InterPro" id="IPR003599">
    <property type="entry name" value="Ig_sub"/>
</dbReference>
<dbReference type="InterPro" id="IPR050488">
    <property type="entry name" value="Ig_Fc_receptor"/>
</dbReference>
<evidence type="ECO:0000259" key="5">
    <source>
        <dbReference type="PROSITE" id="PS50835"/>
    </source>
</evidence>
<dbReference type="GO" id="GO:0009897">
    <property type="term" value="C:external side of plasma membrane"/>
    <property type="evidence" value="ECO:0007669"/>
    <property type="project" value="TreeGrafter"/>
</dbReference>
<dbReference type="InterPro" id="IPR007110">
    <property type="entry name" value="Ig-like_dom"/>
</dbReference>
<dbReference type="PANTHER" id="PTHR11481:SF64">
    <property type="entry name" value="FC RECEPTOR-LIKE PROTEIN 4"/>
    <property type="match status" value="1"/>
</dbReference>
<dbReference type="InterPro" id="IPR003598">
    <property type="entry name" value="Ig_sub2"/>
</dbReference>
<feature type="domain" description="Ig-like" evidence="5">
    <location>
        <begin position="525"/>
        <end position="615"/>
    </location>
</feature>
<dbReference type="PROSITE" id="PS50835">
    <property type="entry name" value="IG_LIKE"/>
    <property type="match status" value="10"/>
</dbReference>
<dbReference type="InterPro" id="IPR036179">
    <property type="entry name" value="Ig-like_dom_sf"/>
</dbReference>
<evidence type="ECO:0000313" key="7">
    <source>
        <dbReference type="Proteomes" id="UP000579812"/>
    </source>
</evidence>
<dbReference type="SUPFAM" id="SSF48726">
    <property type="entry name" value="Immunoglobulin"/>
    <property type="match status" value="10"/>
</dbReference>
<dbReference type="CDD" id="cd00096">
    <property type="entry name" value="Ig"/>
    <property type="match status" value="3"/>
</dbReference>
<evidence type="ECO:0000256" key="1">
    <source>
        <dbReference type="ARBA" id="ARBA00022729"/>
    </source>
</evidence>
<feature type="domain" description="Ig-like" evidence="5">
    <location>
        <begin position="1173"/>
        <end position="1251"/>
    </location>
</feature>
<reference evidence="6 7" key="1">
    <citation type="submission" date="2020-04" db="EMBL/GenBank/DDBJ databases">
        <title>Chromosome-level genome assembly of a cyprinid fish Onychostoma macrolepis by integration of Nanopore Sequencing, Bionano and Hi-C technology.</title>
        <authorList>
            <person name="Wang D."/>
        </authorList>
    </citation>
    <scope>NUCLEOTIDE SEQUENCE [LARGE SCALE GENOMIC DNA]</scope>
    <source>
        <strain evidence="6">SWU-2019</strain>
        <tissue evidence="6">Muscle</tissue>
    </source>
</reference>
<dbReference type="SMART" id="SM00406">
    <property type="entry name" value="IGv"/>
    <property type="match status" value="3"/>
</dbReference>
<feature type="domain" description="Ig-like" evidence="5">
    <location>
        <begin position="242"/>
        <end position="330"/>
    </location>
</feature>
<dbReference type="SMART" id="SM00409">
    <property type="entry name" value="IG"/>
    <property type="match status" value="11"/>
</dbReference>
<feature type="domain" description="Ig-like" evidence="5">
    <location>
        <begin position="432"/>
        <end position="520"/>
    </location>
</feature>
<dbReference type="GO" id="GO:0006955">
    <property type="term" value="P:immune response"/>
    <property type="evidence" value="ECO:0007669"/>
    <property type="project" value="TreeGrafter"/>
</dbReference>
<feature type="chain" id="PRO_5029476374" description="Ig-like domain-containing protein" evidence="4">
    <location>
        <begin position="25"/>
        <end position="1310"/>
    </location>
</feature>
<evidence type="ECO:0000313" key="6">
    <source>
        <dbReference type="EMBL" id="KAF4098106.1"/>
    </source>
</evidence>
<feature type="domain" description="Ig-like" evidence="5">
    <location>
        <begin position="905"/>
        <end position="986"/>
    </location>
</feature>
<name>A0A7J6BT04_9TELE</name>
<feature type="domain" description="Ig-like" evidence="5">
    <location>
        <begin position="622"/>
        <end position="710"/>
    </location>
</feature>
<keyword evidence="7" id="KW-1185">Reference proteome</keyword>
<dbReference type="Proteomes" id="UP000579812">
    <property type="component" value="Unassembled WGS sequence"/>
</dbReference>
<evidence type="ECO:0000256" key="2">
    <source>
        <dbReference type="ARBA" id="ARBA00023157"/>
    </source>
</evidence>
<keyword evidence="2" id="KW-1015">Disulfide bond</keyword>
<feature type="domain" description="Ig-like" evidence="5">
    <location>
        <begin position="993"/>
        <end position="1077"/>
    </location>
</feature>
<evidence type="ECO:0000256" key="4">
    <source>
        <dbReference type="SAM" id="SignalP"/>
    </source>
</evidence>
<feature type="domain" description="Ig-like" evidence="5">
    <location>
        <begin position="815"/>
        <end position="882"/>
    </location>
</feature>
<dbReference type="InterPro" id="IPR013106">
    <property type="entry name" value="Ig_V-set"/>
</dbReference>
<dbReference type="PANTHER" id="PTHR11481">
    <property type="entry name" value="IMMUNOGLOBULIN FC RECEPTOR"/>
    <property type="match status" value="1"/>
</dbReference>
<gene>
    <name evidence="6" type="ORF">G5714_022114</name>
</gene>
<dbReference type="InterPro" id="IPR013783">
    <property type="entry name" value="Ig-like_fold"/>
</dbReference>
<feature type="domain" description="Ig-like" evidence="5">
    <location>
        <begin position="715"/>
        <end position="805"/>
    </location>
</feature>
<feature type="transmembrane region" description="Helical" evidence="3">
    <location>
        <begin position="1266"/>
        <end position="1287"/>
    </location>
</feature>
<keyword evidence="3" id="KW-0472">Membrane</keyword>
<keyword evidence="1 4" id="KW-0732">Signal</keyword>
<protein>
    <recommendedName>
        <fullName evidence="5">Ig-like domain-containing protein</fullName>
    </recommendedName>
</protein>
<dbReference type="Pfam" id="PF13895">
    <property type="entry name" value="Ig_2"/>
    <property type="match status" value="1"/>
</dbReference>
<feature type="domain" description="Ig-like" evidence="5">
    <location>
        <begin position="335"/>
        <end position="425"/>
    </location>
</feature>
<dbReference type="Gene3D" id="2.60.40.10">
    <property type="entry name" value="Immunoglobulins"/>
    <property type="match status" value="11"/>
</dbReference>
<dbReference type="GO" id="GO:0004888">
    <property type="term" value="F:transmembrane signaling receptor activity"/>
    <property type="evidence" value="ECO:0007669"/>
    <property type="project" value="TreeGrafter"/>
</dbReference>